<protein>
    <recommendedName>
        <fullName evidence="3">PDZ domain-containing protein</fullName>
    </recommendedName>
</protein>
<evidence type="ECO:0000256" key="1">
    <source>
        <dbReference type="SAM" id="MobiDB-lite"/>
    </source>
</evidence>
<sequence length="487" mass="50479">MAAATEWQVSSEAKTQNEFGDQLLRQLRGGSGGGGGGGGYSGGGGSWGGGSKGNGYYYGSSSYNSSSGDGENPMAVVIVVAVLALFGILYCVLSQNKKGNDPGFQAAVNEERDRERSSFTATAHKSTPQTRCGIGLKRLNGSVTITSIDPNGLFANSGLEAGMTIKTINTVPVATSSAAEATEIIKLAVGQVTIVATGGRSTELDVRGGHPPFETYSGTFDMSYVDRGKQFRGHVILELKNNQRGGYTVTGTTSDADGSAVIIEGLVTHGGDAWWVDEVHSGNDIGLKVLTTGKFDWSTNNFQGAWRSNTGESGRYSSFQATNVSKTFAPVSPAATVAPSSTAPVMTAVVATPVDPSYFQTPIVTAVAESSSPVIVATANKVIKDMSVGIGIKAPDGTPVISSIHPDGLFATSSLRVGMDVQSINNQSMSGKTAGEATQLIKDAVGEIRIVAGWNLSVSTPFTATPMASAPPAETTEEPEVYVPSYR</sequence>
<keyword evidence="2" id="KW-0472">Membrane</keyword>
<organism evidence="4 5">
    <name type="scientific">Skeletonema marinoi</name>
    <dbReference type="NCBI Taxonomy" id="267567"/>
    <lineage>
        <taxon>Eukaryota</taxon>
        <taxon>Sar</taxon>
        <taxon>Stramenopiles</taxon>
        <taxon>Ochrophyta</taxon>
        <taxon>Bacillariophyta</taxon>
        <taxon>Coscinodiscophyceae</taxon>
        <taxon>Thalassiosirophycidae</taxon>
        <taxon>Thalassiosirales</taxon>
        <taxon>Skeletonemataceae</taxon>
        <taxon>Skeletonema</taxon>
        <taxon>Skeletonema marinoi-dohrnii complex</taxon>
    </lineage>
</organism>
<comment type="caution">
    <text evidence="4">The sequence shown here is derived from an EMBL/GenBank/DDBJ whole genome shotgun (WGS) entry which is preliminary data.</text>
</comment>
<keyword evidence="5" id="KW-1185">Reference proteome</keyword>
<accession>A0AAD8Y9F8</accession>
<feature type="region of interest" description="Disordered" evidence="1">
    <location>
        <begin position="467"/>
        <end position="487"/>
    </location>
</feature>
<dbReference type="AlphaFoldDB" id="A0AAD8Y9F8"/>
<dbReference type="PROSITE" id="PS50106">
    <property type="entry name" value="PDZ"/>
    <property type="match status" value="2"/>
</dbReference>
<dbReference type="InterPro" id="IPR036034">
    <property type="entry name" value="PDZ_sf"/>
</dbReference>
<reference evidence="4" key="1">
    <citation type="submission" date="2023-06" db="EMBL/GenBank/DDBJ databases">
        <title>Survivors Of The Sea: Transcriptome response of Skeletonema marinoi to long-term dormancy.</title>
        <authorList>
            <person name="Pinder M.I.M."/>
            <person name="Kourtchenko O."/>
            <person name="Robertson E.K."/>
            <person name="Larsson T."/>
            <person name="Maumus F."/>
            <person name="Osuna-Cruz C.M."/>
            <person name="Vancaester E."/>
            <person name="Stenow R."/>
            <person name="Vandepoele K."/>
            <person name="Ploug H."/>
            <person name="Bruchert V."/>
            <person name="Godhe A."/>
            <person name="Topel M."/>
        </authorList>
    </citation>
    <scope>NUCLEOTIDE SEQUENCE</scope>
    <source>
        <strain evidence="4">R05AC</strain>
    </source>
</reference>
<name>A0AAD8Y9F8_9STRA</name>
<feature type="transmembrane region" description="Helical" evidence="2">
    <location>
        <begin position="74"/>
        <end position="93"/>
    </location>
</feature>
<feature type="domain" description="PDZ" evidence="3">
    <location>
        <begin position="376"/>
        <end position="450"/>
    </location>
</feature>
<gene>
    <name evidence="4" type="ORF">QTG54_007236</name>
</gene>
<proteinExistence type="predicted"/>
<evidence type="ECO:0000256" key="2">
    <source>
        <dbReference type="SAM" id="Phobius"/>
    </source>
</evidence>
<dbReference type="Gene3D" id="2.30.42.10">
    <property type="match status" value="2"/>
</dbReference>
<dbReference type="Proteomes" id="UP001224775">
    <property type="component" value="Unassembled WGS sequence"/>
</dbReference>
<dbReference type="SUPFAM" id="SSF50156">
    <property type="entry name" value="PDZ domain-like"/>
    <property type="match status" value="2"/>
</dbReference>
<evidence type="ECO:0000259" key="3">
    <source>
        <dbReference type="PROSITE" id="PS50106"/>
    </source>
</evidence>
<evidence type="ECO:0000313" key="5">
    <source>
        <dbReference type="Proteomes" id="UP001224775"/>
    </source>
</evidence>
<evidence type="ECO:0000313" key="4">
    <source>
        <dbReference type="EMBL" id="KAK1741663.1"/>
    </source>
</evidence>
<keyword evidence="2" id="KW-1133">Transmembrane helix</keyword>
<dbReference type="SMART" id="SM00228">
    <property type="entry name" value="PDZ"/>
    <property type="match status" value="2"/>
</dbReference>
<dbReference type="InterPro" id="IPR001478">
    <property type="entry name" value="PDZ"/>
</dbReference>
<feature type="domain" description="PDZ" evidence="3">
    <location>
        <begin position="120"/>
        <end position="200"/>
    </location>
</feature>
<keyword evidence="2" id="KW-0812">Transmembrane</keyword>
<dbReference type="EMBL" id="JATAAI010000012">
    <property type="protein sequence ID" value="KAK1741663.1"/>
    <property type="molecule type" value="Genomic_DNA"/>
</dbReference>